<dbReference type="Pfam" id="PF10117">
    <property type="entry name" value="McrBC"/>
    <property type="match status" value="1"/>
</dbReference>
<accession>A0A285TCJ4</accession>
<dbReference type="PIRSF" id="PIRSF003109">
    <property type="entry name" value="McrC"/>
    <property type="match status" value="1"/>
</dbReference>
<gene>
    <name evidence="1" type="ORF">SAMN05880501_11114</name>
</gene>
<sequence length="368" mass="42967">MTNNRKSIIGQLNFVVPYMIKIQNIYHMLAYAFQVLTKDKYAKLATEEFEHVSDLLAEILAKGIGDQIKRGLGRDYVEQTESLSSPIGKMNLAHSVKQQSLRKKQLVCTFDEYTENSYMNRILKTTALLLIKTPEVSIQRKKALKRVLLYFTQVDEMDYRTIEWSGIKYHRNNATYKMLVNICYLVIKGLLQTEEKGSHQLATFLDDQLMHRLYEKFVLEYYRKHFPQLHASPSHIDWNVDDGLIDFLPMMKSDITLYYGEKIIIIDTKYYGRTMQTNRYYNSKTIHSGNLYQIFTYVKNKDLSNSGNVSGILLYAKTDEDVVPDSEFLMRGNRIAVKTLDLNRDFSNIAKQLDDLVERYVFTESILP</sequence>
<dbReference type="PANTHER" id="PTHR38733">
    <property type="entry name" value="PROTEIN MCRC"/>
    <property type="match status" value="1"/>
</dbReference>
<dbReference type="GO" id="GO:0009307">
    <property type="term" value="P:DNA restriction-modification system"/>
    <property type="evidence" value="ECO:0007669"/>
    <property type="project" value="InterPro"/>
</dbReference>
<dbReference type="NCBIfam" id="NF007277">
    <property type="entry name" value="PRK09736.1"/>
    <property type="match status" value="1"/>
</dbReference>
<organism evidence="1 2">
    <name type="scientific">Ureibacillus xyleni</name>
    <dbReference type="NCBI Taxonomy" id="614648"/>
    <lineage>
        <taxon>Bacteria</taxon>
        <taxon>Bacillati</taxon>
        <taxon>Bacillota</taxon>
        <taxon>Bacilli</taxon>
        <taxon>Bacillales</taxon>
        <taxon>Caryophanaceae</taxon>
        <taxon>Ureibacillus</taxon>
    </lineage>
</organism>
<dbReference type="AlphaFoldDB" id="A0A285TCJ4"/>
<protein>
    <submittedName>
        <fullName evidence="1">5-methylcytosine-specific restriction enzyme subunit McrC</fullName>
    </submittedName>
</protein>
<dbReference type="Proteomes" id="UP000219636">
    <property type="component" value="Unassembled WGS sequence"/>
</dbReference>
<name>A0A285TCJ4_9BACL</name>
<keyword evidence="2" id="KW-1185">Reference proteome</keyword>
<evidence type="ECO:0000313" key="2">
    <source>
        <dbReference type="Proteomes" id="UP000219636"/>
    </source>
</evidence>
<dbReference type="InterPro" id="IPR014407">
    <property type="entry name" value="McrC_bac"/>
</dbReference>
<dbReference type="PANTHER" id="PTHR38733:SF1">
    <property type="entry name" value="TYPE IV METHYL-DIRECTED RESTRICTION ENZYME ECOKMCRBC"/>
    <property type="match status" value="1"/>
</dbReference>
<proteinExistence type="predicted"/>
<reference evidence="2" key="1">
    <citation type="submission" date="2017-08" db="EMBL/GenBank/DDBJ databases">
        <authorList>
            <person name="Varghese N."/>
            <person name="Submissions S."/>
        </authorList>
    </citation>
    <scope>NUCLEOTIDE SEQUENCE [LARGE SCALE GENOMIC DNA]</scope>
    <source>
        <strain evidence="2">JC22</strain>
    </source>
</reference>
<dbReference type="EMBL" id="OBMQ01000011">
    <property type="protein sequence ID" value="SOC19536.1"/>
    <property type="molecule type" value="Genomic_DNA"/>
</dbReference>
<evidence type="ECO:0000313" key="1">
    <source>
        <dbReference type="EMBL" id="SOC19536.1"/>
    </source>
</evidence>
<dbReference type="InterPro" id="IPR019292">
    <property type="entry name" value="McrC"/>
</dbReference>